<evidence type="ECO:0000313" key="2">
    <source>
        <dbReference type="Proteomes" id="UP000030008"/>
    </source>
</evidence>
<sequence length="102" mass="11839">MAQLPPVHMKLNPDNFDLLMTILAFHAEEREFPGLANDAHDLMDKWMRFFRLCTNLEGQEYVDIFMYENEAVGMIWQLLFAAADADMAVSDYHSRLQKGGIR</sequence>
<evidence type="ECO:0000313" key="1">
    <source>
        <dbReference type="EMBL" id="KGJ51601.1"/>
    </source>
</evidence>
<name>A0A099I1Z1_CLOIN</name>
<accession>A0A099I1Z1</accession>
<comment type="caution">
    <text evidence="1">The sequence shown here is derived from an EMBL/GenBank/DDBJ whole genome shotgun (WGS) entry which is preliminary data.</text>
</comment>
<gene>
    <name evidence="1" type="ORF">CIAN88_19535</name>
</gene>
<dbReference type="Proteomes" id="UP000030008">
    <property type="component" value="Unassembled WGS sequence"/>
</dbReference>
<protein>
    <submittedName>
        <fullName evidence="1">Uncharacterized protein</fullName>
    </submittedName>
</protein>
<reference evidence="1 2" key="1">
    <citation type="submission" date="2014-08" db="EMBL/GenBank/DDBJ databases">
        <title>Clostridium innocuum, an unnegligible vancomycin-resistant pathogen causing extra-intestinal infections.</title>
        <authorList>
            <person name="Feng Y."/>
            <person name="Chiu C.-H."/>
        </authorList>
    </citation>
    <scope>NUCLEOTIDE SEQUENCE [LARGE SCALE GENOMIC DNA]</scope>
    <source>
        <strain evidence="1 2">AN88</strain>
    </source>
</reference>
<dbReference type="RefSeq" id="WP_044907581.1">
    <property type="nucleotide sequence ID" value="NZ_JQIF01000106.1"/>
</dbReference>
<dbReference type="AlphaFoldDB" id="A0A099I1Z1"/>
<proteinExistence type="predicted"/>
<organism evidence="1 2">
    <name type="scientific">Clostridium innocuum</name>
    <dbReference type="NCBI Taxonomy" id="1522"/>
    <lineage>
        <taxon>Bacteria</taxon>
        <taxon>Bacillati</taxon>
        <taxon>Bacillota</taxon>
        <taxon>Clostridia</taxon>
        <taxon>Eubacteriales</taxon>
        <taxon>Clostridiaceae</taxon>
        <taxon>Clostridium</taxon>
    </lineage>
</organism>
<dbReference type="EMBL" id="JQIF01000106">
    <property type="protein sequence ID" value="KGJ51601.1"/>
    <property type="molecule type" value="Genomic_DNA"/>
</dbReference>